<evidence type="ECO:0000256" key="6">
    <source>
        <dbReference type="ARBA" id="ARBA00023155"/>
    </source>
</evidence>
<dbReference type="OrthoDB" id="3137333at2759"/>
<dbReference type="Pfam" id="PF00046">
    <property type="entry name" value="Homeodomain"/>
    <property type="match status" value="1"/>
</dbReference>
<evidence type="ECO:0000256" key="9">
    <source>
        <dbReference type="ARBA" id="ARBA00057950"/>
    </source>
</evidence>
<dbReference type="PROSITE" id="PS00027">
    <property type="entry name" value="HOMEOBOX_1"/>
    <property type="match status" value="1"/>
</dbReference>
<evidence type="ECO:0000313" key="16">
    <source>
        <dbReference type="EMBL" id="KAF0762460.1"/>
    </source>
</evidence>
<keyword evidence="17" id="KW-1185">Reference proteome</keyword>
<evidence type="ECO:0000256" key="4">
    <source>
        <dbReference type="ARBA" id="ARBA00023015"/>
    </source>
</evidence>
<accession>A0A6G0YWL6</accession>
<evidence type="ECO:0000256" key="10">
    <source>
        <dbReference type="ARBA" id="ARBA00068167"/>
    </source>
</evidence>
<evidence type="ECO:0000256" key="11">
    <source>
        <dbReference type="PROSITE-ProRule" id="PRU00108"/>
    </source>
</evidence>
<sequence>MTVYTRPEISLFLLHPVTVFISDPTPPPPTEPLPNRYRLLSIIFTLRTRTRALQCKTFFLFLSFFSLLFFSSQPFVLCRHRYRSYWSPLATPPRGSVPRPVGSRGAEGLRHSSAALESSRRRRVVQFRVTLVSGGAPHTRASEFIYFALLLLLFFLFFLAEPPHTRAAFKKIRKKPVHRDEVIVQSSISGFSAFHRRRKIKNGEKNSTRPRPQLALSVTAASSAASAVFSESSGDLLPELNSADLAMSLSPKPHHHHHHNHHAAHTTPFSVTDILSPIEEYRKLELCGSPSPYHRSSTAGSTGGSASGSPGAMSGGGGNNNNNNNNVPGAVPAAASWHHVHPQFPAPPPPPPQYCQPDMVTSYGNSATWYGAPANDPRFATRIKTMIILVVNDVSRLMGSSNTPMNGMTNMECDIKPPLQFPLTQRRKRRVLFTQAQVYELERRFKQQKYLSAPEREHLASLIHLTPTQVKIWFQNHRYKCKRQAKEKAMAEQNAQNQAQSSPRRVAVPVLVKDGKPCSGTSDASGQQPPPGGNNCNGHSPAMHHGGHVPVPVHPHHHGHHHHHGSPNVGHHQQQHQPPQHQLLTNTAMPYPRQNVSQHHHQQQNMSYLSIQGHFQKKKKKTSYCFVSSIRIFSGEYVYF</sequence>
<feature type="region of interest" description="Disordered" evidence="13">
    <location>
        <begin position="247"/>
        <end position="268"/>
    </location>
</feature>
<dbReference type="SUPFAM" id="SSF46689">
    <property type="entry name" value="Homeodomain-like"/>
    <property type="match status" value="1"/>
</dbReference>
<dbReference type="SMART" id="SM00389">
    <property type="entry name" value="HOX"/>
    <property type="match status" value="1"/>
</dbReference>
<keyword evidence="14" id="KW-0812">Transmembrane</keyword>
<organism evidence="16 17">
    <name type="scientific">Aphis craccivora</name>
    <name type="common">Cowpea aphid</name>
    <dbReference type="NCBI Taxonomy" id="307492"/>
    <lineage>
        <taxon>Eukaryota</taxon>
        <taxon>Metazoa</taxon>
        <taxon>Ecdysozoa</taxon>
        <taxon>Arthropoda</taxon>
        <taxon>Hexapoda</taxon>
        <taxon>Insecta</taxon>
        <taxon>Pterygota</taxon>
        <taxon>Neoptera</taxon>
        <taxon>Paraneoptera</taxon>
        <taxon>Hemiptera</taxon>
        <taxon>Sternorrhyncha</taxon>
        <taxon>Aphidomorpha</taxon>
        <taxon>Aphidoidea</taxon>
        <taxon>Aphididae</taxon>
        <taxon>Aphidini</taxon>
        <taxon>Aphis</taxon>
        <taxon>Aphis</taxon>
    </lineage>
</organism>
<dbReference type="PROSITE" id="PS50071">
    <property type="entry name" value="HOMEOBOX_2"/>
    <property type="match status" value="1"/>
</dbReference>
<feature type="compositionally biased region" description="Basic residues" evidence="13">
    <location>
        <begin position="554"/>
        <end position="565"/>
    </location>
</feature>
<dbReference type="EMBL" id="VUJU01002142">
    <property type="protein sequence ID" value="KAF0762460.1"/>
    <property type="molecule type" value="Genomic_DNA"/>
</dbReference>
<keyword evidence="14" id="KW-1133">Transmembrane helix</keyword>
<keyword evidence="4" id="KW-0805">Transcription regulation</keyword>
<evidence type="ECO:0000256" key="3">
    <source>
        <dbReference type="ARBA" id="ARBA00022473"/>
    </source>
</evidence>
<evidence type="ECO:0000313" key="17">
    <source>
        <dbReference type="Proteomes" id="UP000478052"/>
    </source>
</evidence>
<comment type="function">
    <text evidence="9">Probable transcriptional regulator that is required in neural development for the normal formation of sublateral cholinergic motor neuron processes. Plays a role in regulating the expression of acetylcholine transporter protein unc-17 in the sublateral processes. In particular, it is required in sublateral motor neurons for a left-right turning behavior that occurs during the lethargus phase of the normal sleep process called 'flipping'. During 'flipping' animals rotate 180 degrees about their longitudinal axis.</text>
</comment>
<feature type="domain" description="Homeobox" evidence="15">
    <location>
        <begin position="424"/>
        <end position="484"/>
    </location>
</feature>
<dbReference type="Gene3D" id="1.10.10.60">
    <property type="entry name" value="Homeodomain-like"/>
    <property type="match status" value="1"/>
</dbReference>
<dbReference type="AlphaFoldDB" id="A0A6G0YWL6"/>
<evidence type="ECO:0000256" key="5">
    <source>
        <dbReference type="ARBA" id="ARBA00023125"/>
    </source>
</evidence>
<keyword evidence="14" id="KW-0472">Membrane</keyword>
<feature type="transmembrane region" description="Helical" evidence="14">
    <location>
        <begin position="144"/>
        <end position="160"/>
    </location>
</feature>
<evidence type="ECO:0000256" key="2">
    <source>
        <dbReference type="ARBA" id="ARBA00005661"/>
    </source>
</evidence>
<dbReference type="InterPro" id="IPR017970">
    <property type="entry name" value="Homeobox_CS"/>
</dbReference>
<comment type="similarity">
    <text evidence="2">Belongs to the NK-2 homeobox family.</text>
</comment>
<dbReference type="CDD" id="cd00086">
    <property type="entry name" value="homeodomain"/>
    <property type="match status" value="1"/>
</dbReference>
<evidence type="ECO:0000256" key="13">
    <source>
        <dbReference type="SAM" id="MobiDB-lite"/>
    </source>
</evidence>
<gene>
    <name evidence="16" type="ORF">FWK35_00029702</name>
</gene>
<feature type="region of interest" description="Disordered" evidence="13">
    <location>
        <begin position="485"/>
        <end position="579"/>
    </location>
</feature>
<evidence type="ECO:0000256" key="12">
    <source>
        <dbReference type="RuleBase" id="RU000682"/>
    </source>
</evidence>
<protein>
    <recommendedName>
        <fullName evidence="10">Homeobox protein ceh-24</fullName>
    </recommendedName>
</protein>
<dbReference type="GO" id="GO:0005634">
    <property type="term" value="C:nucleus"/>
    <property type="evidence" value="ECO:0007669"/>
    <property type="project" value="UniProtKB-SubCell"/>
</dbReference>
<dbReference type="InterPro" id="IPR009057">
    <property type="entry name" value="Homeodomain-like_sf"/>
</dbReference>
<feature type="region of interest" description="Disordered" evidence="13">
    <location>
        <begin position="292"/>
        <end position="331"/>
    </location>
</feature>
<proteinExistence type="inferred from homology"/>
<dbReference type="GO" id="GO:0000978">
    <property type="term" value="F:RNA polymerase II cis-regulatory region sequence-specific DNA binding"/>
    <property type="evidence" value="ECO:0007669"/>
    <property type="project" value="TreeGrafter"/>
</dbReference>
<feature type="compositionally biased region" description="Low complexity" evidence="13">
    <location>
        <begin position="493"/>
        <end position="502"/>
    </location>
</feature>
<reference evidence="16 17" key="1">
    <citation type="submission" date="2019-08" db="EMBL/GenBank/DDBJ databases">
        <title>Whole genome of Aphis craccivora.</title>
        <authorList>
            <person name="Voronova N.V."/>
            <person name="Shulinski R.S."/>
            <person name="Bandarenka Y.V."/>
            <person name="Zhorov D.G."/>
            <person name="Warner D."/>
        </authorList>
    </citation>
    <scope>NUCLEOTIDE SEQUENCE [LARGE SCALE GENOMIC DNA]</scope>
    <source>
        <strain evidence="16">180601</strain>
        <tissue evidence="16">Whole Body</tissue>
    </source>
</reference>
<evidence type="ECO:0000256" key="14">
    <source>
        <dbReference type="SAM" id="Phobius"/>
    </source>
</evidence>
<dbReference type="GO" id="GO:0030154">
    <property type="term" value="P:cell differentiation"/>
    <property type="evidence" value="ECO:0007669"/>
    <property type="project" value="TreeGrafter"/>
</dbReference>
<dbReference type="InterPro" id="IPR001356">
    <property type="entry name" value="HD"/>
</dbReference>
<keyword evidence="3" id="KW-0217">Developmental protein</keyword>
<dbReference type="Proteomes" id="UP000478052">
    <property type="component" value="Unassembled WGS sequence"/>
</dbReference>
<comment type="caution">
    <text evidence="16">The sequence shown here is derived from an EMBL/GenBank/DDBJ whole genome shotgun (WGS) entry which is preliminary data.</text>
</comment>
<evidence type="ECO:0000259" key="15">
    <source>
        <dbReference type="PROSITE" id="PS50071"/>
    </source>
</evidence>
<feature type="compositionally biased region" description="Basic residues" evidence="13">
    <location>
        <begin position="252"/>
        <end position="264"/>
    </location>
</feature>
<dbReference type="InterPro" id="IPR050394">
    <property type="entry name" value="Homeobox_NK-like"/>
</dbReference>
<dbReference type="PANTHER" id="PTHR24340">
    <property type="entry name" value="HOMEOBOX PROTEIN NKX"/>
    <property type="match status" value="1"/>
</dbReference>
<feature type="compositionally biased region" description="Low complexity" evidence="13">
    <location>
        <begin position="566"/>
        <end position="579"/>
    </location>
</feature>
<evidence type="ECO:0000256" key="7">
    <source>
        <dbReference type="ARBA" id="ARBA00023163"/>
    </source>
</evidence>
<dbReference type="FunFam" id="1.10.10.60:FF:000296">
    <property type="entry name" value="Scarecrow, isoform A"/>
    <property type="match status" value="1"/>
</dbReference>
<feature type="DNA-binding region" description="Homeobox" evidence="11">
    <location>
        <begin position="426"/>
        <end position="485"/>
    </location>
</feature>
<dbReference type="GO" id="GO:0000981">
    <property type="term" value="F:DNA-binding transcription factor activity, RNA polymerase II-specific"/>
    <property type="evidence" value="ECO:0007669"/>
    <property type="project" value="InterPro"/>
</dbReference>
<keyword evidence="7" id="KW-0804">Transcription</keyword>
<evidence type="ECO:0000256" key="1">
    <source>
        <dbReference type="ARBA" id="ARBA00004123"/>
    </source>
</evidence>
<dbReference type="PANTHER" id="PTHR24340:SF41">
    <property type="entry name" value="MUSCLE-SPECIFIC HOMEOBOX PROTEIN TINMAN-RELATED"/>
    <property type="match status" value="1"/>
</dbReference>
<keyword evidence="8 11" id="KW-0539">Nucleus</keyword>
<comment type="subcellular location">
    <subcellularLocation>
        <location evidence="1 11 12">Nucleus</location>
    </subcellularLocation>
</comment>
<name>A0A6G0YWL6_APHCR</name>
<feature type="compositionally biased region" description="Low complexity" evidence="13">
    <location>
        <begin position="320"/>
        <end position="331"/>
    </location>
</feature>
<feature type="transmembrane region" description="Helical" evidence="14">
    <location>
        <begin position="57"/>
        <end position="77"/>
    </location>
</feature>
<keyword evidence="6 11" id="KW-0371">Homeobox</keyword>
<evidence type="ECO:0000256" key="8">
    <source>
        <dbReference type="ARBA" id="ARBA00023242"/>
    </source>
</evidence>
<keyword evidence="5 11" id="KW-0238">DNA-binding</keyword>